<evidence type="ECO:0000313" key="7">
    <source>
        <dbReference type="EMBL" id="TMW58322.1"/>
    </source>
</evidence>
<dbReference type="PANTHER" id="PTHR46203:SF1">
    <property type="entry name" value="MITOCHONDRIAL TRANSLATION RELEASE FACTOR IN RESCUE"/>
    <property type="match status" value="1"/>
</dbReference>
<dbReference type="GO" id="GO:0003747">
    <property type="term" value="F:translation release factor activity"/>
    <property type="evidence" value="ECO:0007669"/>
    <property type="project" value="InterPro"/>
</dbReference>
<gene>
    <name evidence="7" type="ORF">Poli38472_011910</name>
</gene>
<dbReference type="OrthoDB" id="277888at2759"/>
<reference evidence="7" key="1">
    <citation type="submission" date="2019-03" db="EMBL/GenBank/DDBJ databases">
        <title>Long read genome sequence of the mycoparasitic Pythium oligandrum ATCC 38472 isolated from sugarbeet rhizosphere.</title>
        <authorList>
            <person name="Gaulin E."/>
        </authorList>
    </citation>
    <scope>NUCLEOTIDE SEQUENCE</scope>
    <source>
        <strain evidence="7">ATCC 38472_TT</strain>
    </source>
</reference>
<keyword evidence="8" id="KW-1185">Reference proteome</keyword>
<keyword evidence="3" id="KW-0809">Transit peptide</keyword>
<feature type="compositionally biased region" description="Basic residues" evidence="5">
    <location>
        <begin position="133"/>
        <end position="151"/>
    </location>
</feature>
<dbReference type="GO" id="GO:0005739">
    <property type="term" value="C:mitochondrion"/>
    <property type="evidence" value="ECO:0007669"/>
    <property type="project" value="UniProtKB-SubCell"/>
</dbReference>
<evidence type="ECO:0000313" key="8">
    <source>
        <dbReference type="Proteomes" id="UP000794436"/>
    </source>
</evidence>
<dbReference type="PANTHER" id="PTHR46203">
    <property type="entry name" value="PROBABLE PEPTIDE CHAIN RELEASE FACTOR C12ORF65"/>
    <property type="match status" value="1"/>
</dbReference>
<dbReference type="AlphaFoldDB" id="A0A8K1FG44"/>
<dbReference type="SUPFAM" id="SSF75620">
    <property type="entry name" value="Release factor"/>
    <property type="match status" value="1"/>
</dbReference>
<evidence type="ECO:0000259" key="6">
    <source>
        <dbReference type="Pfam" id="PF00472"/>
    </source>
</evidence>
<comment type="similarity">
    <text evidence="2">Belongs to the prokaryotic/mitochondrial release factor family.</text>
</comment>
<dbReference type="Proteomes" id="UP000794436">
    <property type="component" value="Unassembled WGS sequence"/>
</dbReference>
<dbReference type="Pfam" id="PF00472">
    <property type="entry name" value="RF-1"/>
    <property type="match status" value="1"/>
</dbReference>
<dbReference type="InterPro" id="IPR045853">
    <property type="entry name" value="Pep_chain_release_fac_I_sf"/>
</dbReference>
<proteinExistence type="inferred from homology"/>
<evidence type="ECO:0000256" key="1">
    <source>
        <dbReference type="ARBA" id="ARBA00004173"/>
    </source>
</evidence>
<evidence type="ECO:0000256" key="4">
    <source>
        <dbReference type="ARBA" id="ARBA00023128"/>
    </source>
</evidence>
<dbReference type="InterPro" id="IPR052405">
    <property type="entry name" value="Mito_Transl_Release_Factor"/>
</dbReference>
<feature type="compositionally biased region" description="Acidic residues" evidence="5">
    <location>
        <begin position="156"/>
        <end position="192"/>
    </location>
</feature>
<evidence type="ECO:0000256" key="5">
    <source>
        <dbReference type="SAM" id="MobiDB-lite"/>
    </source>
</evidence>
<organism evidence="7 8">
    <name type="scientific">Pythium oligandrum</name>
    <name type="common">Mycoparasitic fungus</name>
    <dbReference type="NCBI Taxonomy" id="41045"/>
    <lineage>
        <taxon>Eukaryota</taxon>
        <taxon>Sar</taxon>
        <taxon>Stramenopiles</taxon>
        <taxon>Oomycota</taxon>
        <taxon>Peronosporomycetes</taxon>
        <taxon>Pythiales</taxon>
        <taxon>Pythiaceae</taxon>
        <taxon>Pythium</taxon>
    </lineage>
</organism>
<evidence type="ECO:0000256" key="2">
    <source>
        <dbReference type="ARBA" id="ARBA00010835"/>
    </source>
</evidence>
<name>A0A8K1FG44_PYTOL</name>
<accession>A0A8K1FG44</accession>
<feature type="domain" description="Prokaryotic-type class I peptide chain release factors" evidence="6">
    <location>
        <begin position="51"/>
        <end position="151"/>
    </location>
</feature>
<sequence length="204" mass="23618">MLGHLRQCVRATELYGASARFLAPLLPLQAQSERWSSLGVRFFSSEPPKREKITVELREEDLDESFVKGWGKGGQKINKVRNCVLLKHIPTGLHVRCQETRSLDGNRRIARRLLLQKIDDQVNGELSKRNTKISKLRKKKANRRSKSKQKYKALDEESEEGDDEDSTDDEEEEEDEEDDDDEDAVDIVDIDVDEHSFRPKKKRN</sequence>
<evidence type="ECO:0000256" key="3">
    <source>
        <dbReference type="ARBA" id="ARBA00022946"/>
    </source>
</evidence>
<feature type="region of interest" description="Disordered" evidence="5">
    <location>
        <begin position="133"/>
        <end position="204"/>
    </location>
</feature>
<dbReference type="EMBL" id="SPLM01000112">
    <property type="protein sequence ID" value="TMW58322.1"/>
    <property type="molecule type" value="Genomic_DNA"/>
</dbReference>
<dbReference type="InterPro" id="IPR000352">
    <property type="entry name" value="Pep_chain_release_fac_I"/>
</dbReference>
<comment type="subcellular location">
    <subcellularLocation>
        <location evidence="1">Mitochondrion</location>
    </subcellularLocation>
</comment>
<protein>
    <recommendedName>
        <fullName evidence="6">Prokaryotic-type class I peptide chain release factors domain-containing protein</fullName>
    </recommendedName>
</protein>
<keyword evidence="4" id="KW-0496">Mitochondrion</keyword>
<comment type="caution">
    <text evidence="7">The sequence shown here is derived from an EMBL/GenBank/DDBJ whole genome shotgun (WGS) entry which is preliminary data.</text>
</comment>
<dbReference type="Gene3D" id="3.30.160.20">
    <property type="match status" value="1"/>
</dbReference>